<dbReference type="SUPFAM" id="SSF51569">
    <property type="entry name" value="Aldolase"/>
    <property type="match status" value="1"/>
</dbReference>
<evidence type="ECO:0000256" key="2">
    <source>
        <dbReference type="ARBA" id="ARBA00023239"/>
    </source>
</evidence>
<evidence type="ECO:0000313" key="7">
    <source>
        <dbReference type="EMBL" id="PSR31659.1"/>
    </source>
</evidence>
<dbReference type="PIRSF" id="PIRSF001365">
    <property type="entry name" value="DHDPS"/>
    <property type="match status" value="1"/>
</dbReference>
<keyword evidence="3" id="KW-0704">Schiff base</keyword>
<dbReference type="InterPro" id="IPR020625">
    <property type="entry name" value="Schiff_base-form_aldolases_AS"/>
</dbReference>
<comment type="caution">
    <text evidence="7">The sequence shown here is derived from an EMBL/GenBank/DDBJ whole genome shotgun (WGS) entry which is preliminary data.</text>
</comment>
<protein>
    <recommendedName>
        <fullName evidence="9">Dihydrodipicolinate synthase family protein</fullName>
    </recommendedName>
</protein>
<dbReference type="PROSITE" id="PS00666">
    <property type="entry name" value="DHDPS_2"/>
    <property type="match status" value="1"/>
</dbReference>
<keyword evidence="2 4" id="KW-0456">Lyase</keyword>
<dbReference type="EMBL" id="PXYT01000001">
    <property type="protein sequence ID" value="PSR31659.1"/>
    <property type="molecule type" value="Genomic_DNA"/>
</dbReference>
<name>A0A2T2XAZ0_9FIRM</name>
<dbReference type="GO" id="GO:0044281">
    <property type="term" value="P:small molecule metabolic process"/>
    <property type="evidence" value="ECO:0007669"/>
    <property type="project" value="UniProtKB-ARBA"/>
</dbReference>
<dbReference type="GO" id="GO:0008840">
    <property type="term" value="F:4-hydroxy-tetrahydrodipicolinate synthase activity"/>
    <property type="evidence" value="ECO:0007669"/>
    <property type="project" value="TreeGrafter"/>
</dbReference>
<gene>
    <name evidence="7" type="ORF">C7B43_00075</name>
</gene>
<dbReference type="PANTHER" id="PTHR12128">
    <property type="entry name" value="DIHYDRODIPICOLINATE SYNTHASE"/>
    <property type="match status" value="1"/>
</dbReference>
<evidence type="ECO:0000256" key="6">
    <source>
        <dbReference type="PIRSR" id="PIRSR001365-2"/>
    </source>
</evidence>
<evidence type="ECO:0000313" key="8">
    <source>
        <dbReference type="Proteomes" id="UP000242699"/>
    </source>
</evidence>
<accession>A0A2T2XAZ0</accession>
<evidence type="ECO:0000256" key="5">
    <source>
        <dbReference type="PIRSR" id="PIRSR001365-1"/>
    </source>
</evidence>
<evidence type="ECO:0000256" key="3">
    <source>
        <dbReference type="ARBA" id="ARBA00023270"/>
    </source>
</evidence>
<reference evidence="7 8" key="1">
    <citation type="journal article" date="2014" name="BMC Genomics">
        <title>Comparison of environmental and isolate Sulfobacillus genomes reveals diverse carbon, sulfur, nitrogen, and hydrogen metabolisms.</title>
        <authorList>
            <person name="Justice N.B."/>
            <person name="Norman A."/>
            <person name="Brown C.T."/>
            <person name="Singh A."/>
            <person name="Thomas B.C."/>
            <person name="Banfield J.F."/>
        </authorList>
    </citation>
    <scope>NUCLEOTIDE SEQUENCE [LARGE SCALE GENOMIC DNA]</scope>
    <source>
        <strain evidence="7">AMDSBA1</strain>
    </source>
</reference>
<organism evidence="7 8">
    <name type="scientific">Sulfobacillus benefaciens</name>
    <dbReference type="NCBI Taxonomy" id="453960"/>
    <lineage>
        <taxon>Bacteria</taxon>
        <taxon>Bacillati</taxon>
        <taxon>Bacillota</taxon>
        <taxon>Clostridia</taxon>
        <taxon>Eubacteriales</taxon>
        <taxon>Clostridiales Family XVII. Incertae Sedis</taxon>
        <taxon>Sulfobacillus</taxon>
    </lineage>
</organism>
<dbReference type="PANTHER" id="PTHR12128:SF66">
    <property type="entry name" value="4-HYDROXY-2-OXOGLUTARATE ALDOLASE, MITOCHONDRIAL"/>
    <property type="match status" value="1"/>
</dbReference>
<feature type="binding site" evidence="6">
    <location>
        <position position="46"/>
    </location>
    <ligand>
        <name>pyruvate</name>
        <dbReference type="ChEBI" id="CHEBI:15361"/>
    </ligand>
</feature>
<dbReference type="AlphaFoldDB" id="A0A2T2XAZ0"/>
<dbReference type="Proteomes" id="UP000242699">
    <property type="component" value="Unassembled WGS sequence"/>
</dbReference>
<sequence>MSETVLQTALITPVTSDGELDENALDRLVPRILAAETLGFSILGSTGEGASASLNLRRQMREAVLKRVGGHREVYSGIISTVPDEIRRDVDACRDLPLTGLLIPPPAYYPLDSQDLEQFYRELADFVPVPIMLYNIPPYTKVSIPPETVAKLAVHPNIMGIKDSSRDLDYYLRVLHLTQSVPGFKVLIGTDTLILPALAAGGHGAVVASGNIVPEWIADLVHSAERGDFSHARVMESQLIELANALGRADGIRGFKFAAAAIDRHQGCLIAPYHALDKESPAALAILDVLKRYHLIS</sequence>
<comment type="similarity">
    <text evidence="1 4">Belongs to the DapA family.</text>
</comment>
<feature type="binding site" evidence="6">
    <location>
        <position position="206"/>
    </location>
    <ligand>
        <name>pyruvate</name>
        <dbReference type="ChEBI" id="CHEBI:15361"/>
    </ligand>
</feature>
<dbReference type="InterPro" id="IPR013785">
    <property type="entry name" value="Aldolase_TIM"/>
</dbReference>
<dbReference type="Pfam" id="PF00701">
    <property type="entry name" value="DHDPS"/>
    <property type="match status" value="1"/>
</dbReference>
<evidence type="ECO:0000256" key="1">
    <source>
        <dbReference type="ARBA" id="ARBA00007592"/>
    </source>
</evidence>
<evidence type="ECO:0000256" key="4">
    <source>
        <dbReference type="PIRNR" id="PIRNR001365"/>
    </source>
</evidence>
<dbReference type="SMART" id="SM01130">
    <property type="entry name" value="DHDPS"/>
    <property type="match status" value="1"/>
</dbReference>
<dbReference type="InterPro" id="IPR002220">
    <property type="entry name" value="DapA-like"/>
</dbReference>
<feature type="active site" description="Proton donor/acceptor" evidence="5">
    <location>
        <position position="134"/>
    </location>
</feature>
<dbReference type="CDD" id="cd00408">
    <property type="entry name" value="DHDPS-like"/>
    <property type="match status" value="1"/>
</dbReference>
<evidence type="ECO:0008006" key="9">
    <source>
        <dbReference type="Google" id="ProtNLM"/>
    </source>
</evidence>
<dbReference type="Gene3D" id="3.20.20.70">
    <property type="entry name" value="Aldolase class I"/>
    <property type="match status" value="1"/>
</dbReference>
<proteinExistence type="inferred from homology"/>
<feature type="active site" description="Schiff-base intermediate with substrate" evidence="5">
    <location>
        <position position="162"/>
    </location>
</feature>